<accession>X0UDZ9</accession>
<protein>
    <submittedName>
        <fullName evidence="2">Uncharacterized protein</fullName>
    </submittedName>
</protein>
<proteinExistence type="predicted"/>
<sequence>MNYASLVQSFGAAPGHHETTFGESLQTAGHFKGE</sequence>
<name>X0UDZ9_9ZZZZ</name>
<evidence type="ECO:0000256" key="1">
    <source>
        <dbReference type="SAM" id="MobiDB-lite"/>
    </source>
</evidence>
<evidence type="ECO:0000313" key="2">
    <source>
        <dbReference type="EMBL" id="GAF97516.1"/>
    </source>
</evidence>
<reference evidence="2" key="1">
    <citation type="journal article" date="2014" name="Front. Microbiol.">
        <title>High frequency of phylogenetically diverse reductive dehalogenase-homologous genes in deep subseafloor sedimentary metagenomes.</title>
        <authorList>
            <person name="Kawai M."/>
            <person name="Futagami T."/>
            <person name="Toyoda A."/>
            <person name="Takaki Y."/>
            <person name="Nishi S."/>
            <person name="Hori S."/>
            <person name="Arai W."/>
            <person name="Tsubouchi T."/>
            <person name="Morono Y."/>
            <person name="Uchiyama I."/>
            <person name="Ito T."/>
            <person name="Fujiyama A."/>
            <person name="Inagaki F."/>
            <person name="Takami H."/>
        </authorList>
    </citation>
    <scope>NUCLEOTIDE SEQUENCE</scope>
    <source>
        <strain evidence="2">Expedition CK06-06</strain>
    </source>
</reference>
<feature type="non-terminal residue" evidence="2">
    <location>
        <position position="34"/>
    </location>
</feature>
<feature type="region of interest" description="Disordered" evidence="1">
    <location>
        <begin position="13"/>
        <end position="34"/>
    </location>
</feature>
<gene>
    <name evidence="2" type="ORF">S01H1_24689</name>
</gene>
<dbReference type="AlphaFoldDB" id="X0UDZ9"/>
<comment type="caution">
    <text evidence="2">The sequence shown here is derived from an EMBL/GenBank/DDBJ whole genome shotgun (WGS) entry which is preliminary data.</text>
</comment>
<organism evidence="2">
    <name type="scientific">marine sediment metagenome</name>
    <dbReference type="NCBI Taxonomy" id="412755"/>
    <lineage>
        <taxon>unclassified sequences</taxon>
        <taxon>metagenomes</taxon>
        <taxon>ecological metagenomes</taxon>
    </lineage>
</organism>
<dbReference type="EMBL" id="BARS01014855">
    <property type="protein sequence ID" value="GAF97516.1"/>
    <property type="molecule type" value="Genomic_DNA"/>
</dbReference>